<dbReference type="EMBL" id="PJMU01000001">
    <property type="protein sequence ID" value="PKV75689.1"/>
    <property type="molecule type" value="Genomic_DNA"/>
</dbReference>
<evidence type="ECO:0000256" key="3">
    <source>
        <dbReference type="ARBA" id="ARBA00022801"/>
    </source>
</evidence>
<comment type="cofactor">
    <cofactor evidence="6">
        <name>Zn(2+)</name>
        <dbReference type="ChEBI" id="CHEBI:29105"/>
    </cofactor>
    <text evidence="6">Binds 1 zinc ion per subunit.</text>
</comment>
<feature type="domain" description="Peptidase M48" evidence="7">
    <location>
        <begin position="73"/>
        <end position="252"/>
    </location>
</feature>
<keyword evidence="2" id="KW-0479">Metal-binding</keyword>
<evidence type="ECO:0000256" key="6">
    <source>
        <dbReference type="RuleBase" id="RU003983"/>
    </source>
</evidence>
<dbReference type="AlphaFoldDB" id="A0A2N3V225"/>
<keyword evidence="4 6" id="KW-0862">Zinc</keyword>
<evidence type="ECO:0000256" key="5">
    <source>
        <dbReference type="ARBA" id="ARBA00023049"/>
    </source>
</evidence>
<protein>
    <submittedName>
        <fullName evidence="8">Peptidase M48-like protein</fullName>
    </submittedName>
</protein>
<dbReference type="PROSITE" id="PS51257">
    <property type="entry name" value="PROKAR_LIPOPROTEIN"/>
    <property type="match status" value="1"/>
</dbReference>
<dbReference type="InterPro" id="IPR051156">
    <property type="entry name" value="Mito/Outer_Membr_Metalloprot"/>
</dbReference>
<proteinExistence type="inferred from homology"/>
<sequence>MMKIFNRTAPWLFACASVFLMSSCKDNEGVIFSTQDDIRLGQQVSQQVDSTFRAQGKLLERNSSNANVQKAYTHLDRIVNRVLNSGEIKYRNEFAWTVKIIDDRETLNAFAAPGGYIYVYTGLMKFLDDEDHFAGVLAHEIAHADKRHSVQQLQRDYGIALLLSVALGNNAGTLQQIAAQLAGTLAGLRFSRGAETEADNASVVYLDGTDYYACDGAAGFFVKLNSQAQSSNPPEFLSTHPNPENRVENIQQQARQRNCSTTGAADTDFNELKKSLNL</sequence>
<comment type="caution">
    <text evidence="8">The sequence shown here is derived from an EMBL/GenBank/DDBJ whole genome shotgun (WGS) entry which is preliminary data.</text>
</comment>
<gene>
    <name evidence="8" type="ORF">BD749_0635</name>
</gene>
<dbReference type="Gene3D" id="3.30.2010.10">
    <property type="entry name" value="Metalloproteases ('zincins'), catalytic domain"/>
    <property type="match status" value="1"/>
</dbReference>
<dbReference type="GO" id="GO:0046872">
    <property type="term" value="F:metal ion binding"/>
    <property type="evidence" value="ECO:0007669"/>
    <property type="project" value="UniProtKB-KW"/>
</dbReference>
<keyword evidence="5 6" id="KW-0482">Metalloprotease</keyword>
<dbReference type="GO" id="GO:0051603">
    <property type="term" value="P:proteolysis involved in protein catabolic process"/>
    <property type="evidence" value="ECO:0007669"/>
    <property type="project" value="TreeGrafter"/>
</dbReference>
<comment type="similarity">
    <text evidence="6">Belongs to the peptidase M48 family.</text>
</comment>
<dbReference type="Pfam" id="PF01435">
    <property type="entry name" value="Peptidase_M48"/>
    <property type="match status" value="1"/>
</dbReference>
<evidence type="ECO:0000259" key="7">
    <source>
        <dbReference type="Pfam" id="PF01435"/>
    </source>
</evidence>
<dbReference type="Proteomes" id="UP000233782">
    <property type="component" value="Unassembled WGS sequence"/>
</dbReference>
<keyword evidence="9" id="KW-1185">Reference proteome</keyword>
<organism evidence="8 9">
    <name type="scientific">Pontibacter ramchanderi</name>
    <dbReference type="NCBI Taxonomy" id="1179743"/>
    <lineage>
        <taxon>Bacteria</taxon>
        <taxon>Pseudomonadati</taxon>
        <taxon>Bacteroidota</taxon>
        <taxon>Cytophagia</taxon>
        <taxon>Cytophagales</taxon>
        <taxon>Hymenobacteraceae</taxon>
        <taxon>Pontibacter</taxon>
    </lineage>
</organism>
<evidence type="ECO:0000256" key="4">
    <source>
        <dbReference type="ARBA" id="ARBA00022833"/>
    </source>
</evidence>
<dbReference type="GO" id="GO:0016020">
    <property type="term" value="C:membrane"/>
    <property type="evidence" value="ECO:0007669"/>
    <property type="project" value="TreeGrafter"/>
</dbReference>
<dbReference type="InterPro" id="IPR001915">
    <property type="entry name" value="Peptidase_M48"/>
</dbReference>
<dbReference type="OrthoDB" id="9810445at2"/>
<evidence type="ECO:0000256" key="2">
    <source>
        <dbReference type="ARBA" id="ARBA00022723"/>
    </source>
</evidence>
<keyword evidence="3 6" id="KW-0378">Hydrolase</keyword>
<evidence type="ECO:0000313" key="9">
    <source>
        <dbReference type="Proteomes" id="UP000233782"/>
    </source>
</evidence>
<name>A0A2N3V225_9BACT</name>
<accession>A0A2N3V225</accession>
<dbReference type="GO" id="GO:0004222">
    <property type="term" value="F:metalloendopeptidase activity"/>
    <property type="evidence" value="ECO:0007669"/>
    <property type="project" value="InterPro"/>
</dbReference>
<reference evidence="8 9" key="1">
    <citation type="submission" date="2017-12" db="EMBL/GenBank/DDBJ databases">
        <title>Genomic Encyclopedia of Type Strains, Phase III (KMG-III): the genomes of soil and plant-associated and newly described type strains.</title>
        <authorList>
            <person name="Whitman W."/>
        </authorList>
    </citation>
    <scope>NUCLEOTIDE SEQUENCE [LARGE SCALE GENOMIC DNA]</scope>
    <source>
        <strain evidence="8 9">LP43</strain>
    </source>
</reference>
<evidence type="ECO:0000313" key="8">
    <source>
        <dbReference type="EMBL" id="PKV75689.1"/>
    </source>
</evidence>
<dbReference type="PANTHER" id="PTHR22726">
    <property type="entry name" value="METALLOENDOPEPTIDASE OMA1"/>
    <property type="match status" value="1"/>
</dbReference>
<evidence type="ECO:0000256" key="1">
    <source>
        <dbReference type="ARBA" id="ARBA00022670"/>
    </source>
</evidence>
<dbReference type="PANTHER" id="PTHR22726:SF1">
    <property type="entry name" value="METALLOENDOPEPTIDASE OMA1, MITOCHONDRIAL"/>
    <property type="match status" value="1"/>
</dbReference>
<keyword evidence="1 6" id="KW-0645">Protease</keyword>